<gene>
    <name evidence="2" type="ORF">ORAREDHAP_LOCUS26977</name>
</gene>
<organism evidence="2 3">
    <name type="scientific">Prunus armeniaca</name>
    <name type="common">Apricot</name>
    <name type="synonym">Armeniaca vulgaris</name>
    <dbReference type="NCBI Taxonomy" id="36596"/>
    <lineage>
        <taxon>Eukaryota</taxon>
        <taxon>Viridiplantae</taxon>
        <taxon>Streptophyta</taxon>
        <taxon>Embryophyta</taxon>
        <taxon>Tracheophyta</taxon>
        <taxon>Spermatophyta</taxon>
        <taxon>Magnoliopsida</taxon>
        <taxon>eudicotyledons</taxon>
        <taxon>Gunneridae</taxon>
        <taxon>Pentapetalae</taxon>
        <taxon>rosids</taxon>
        <taxon>fabids</taxon>
        <taxon>Rosales</taxon>
        <taxon>Rosaceae</taxon>
        <taxon>Amygdaloideae</taxon>
        <taxon>Amygdaleae</taxon>
        <taxon>Prunus</taxon>
    </lineage>
</organism>
<keyword evidence="1" id="KW-0812">Transmembrane</keyword>
<protein>
    <submittedName>
        <fullName evidence="2">Uncharacterized protein</fullName>
    </submittedName>
</protein>
<keyword evidence="1" id="KW-0472">Membrane</keyword>
<sequence length="135" mass="15536">MGGFRVNPLKYLCNPFNKTGHDESTRQPAKIHMYLKCGLWVFNLGYQQHHKFLNPNVRKINRFQSLKNWVWGLNASGVVQESIAQHTLQLFAKMWHSIGLCNGVVMQFLILILATTWAFETKVVVSFSRVASLED</sequence>
<dbReference type="Proteomes" id="UP000507245">
    <property type="component" value="Unassembled WGS sequence"/>
</dbReference>
<keyword evidence="1" id="KW-1133">Transmembrane helix</keyword>
<evidence type="ECO:0000313" key="2">
    <source>
        <dbReference type="EMBL" id="CAB4307962.1"/>
    </source>
</evidence>
<dbReference type="EMBL" id="CAEKKB010000004">
    <property type="protein sequence ID" value="CAB4307962.1"/>
    <property type="molecule type" value="Genomic_DNA"/>
</dbReference>
<accession>A0A6J5X7R0</accession>
<keyword evidence="3" id="KW-1185">Reference proteome</keyword>
<evidence type="ECO:0000256" key="1">
    <source>
        <dbReference type="SAM" id="Phobius"/>
    </source>
</evidence>
<reference evidence="3" key="1">
    <citation type="journal article" date="2020" name="Genome Biol.">
        <title>Gamete binning: chromosome-level and haplotype-resolved genome assembly enabled by high-throughput single-cell sequencing of gamete genomes.</title>
        <authorList>
            <person name="Campoy J.A."/>
            <person name="Sun H."/>
            <person name="Goel M."/>
            <person name="Jiao W.-B."/>
            <person name="Folz-Donahue K."/>
            <person name="Wang N."/>
            <person name="Rubio M."/>
            <person name="Liu C."/>
            <person name="Kukat C."/>
            <person name="Ruiz D."/>
            <person name="Huettel B."/>
            <person name="Schneeberger K."/>
        </authorList>
    </citation>
    <scope>NUCLEOTIDE SEQUENCE [LARGE SCALE GENOMIC DNA]</scope>
    <source>
        <strain evidence="3">cv. Rojo Pasion</strain>
    </source>
</reference>
<evidence type="ECO:0000313" key="3">
    <source>
        <dbReference type="Proteomes" id="UP000507245"/>
    </source>
</evidence>
<name>A0A6J5X7R0_PRUAR</name>
<feature type="transmembrane region" description="Helical" evidence="1">
    <location>
        <begin position="98"/>
        <end position="119"/>
    </location>
</feature>
<dbReference type="AlphaFoldDB" id="A0A6J5X7R0"/>
<proteinExistence type="predicted"/>